<organism evidence="1 2">
    <name type="scientific">Candidatus Dojkabacteria bacterium</name>
    <dbReference type="NCBI Taxonomy" id="2099670"/>
    <lineage>
        <taxon>Bacteria</taxon>
        <taxon>Candidatus Dojkabacteria</taxon>
    </lineage>
</organism>
<sequence>MERFINNENPLKDLFFKYVDRIEELQESKNIEELQKTVNQVINILPSNVTSFSIPIYNDTEEPTFVRSERESELSKDQQKEWGLSDLIEYSITIDSIGDYHPVD</sequence>
<dbReference type="Proteomes" id="UP000554004">
    <property type="component" value="Unassembled WGS sequence"/>
</dbReference>
<proteinExistence type="predicted"/>
<name>A0A847ESS1_9BACT</name>
<dbReference type="AlphaFoldDB" id="A0A847ESS1"/>
<comment type="caution">
    <text evidence="1">The sequence shown here is derived from an EMBL/GenBank/DDBJ whole genome shotgun (WGS) entry which is preliminary data.</text>
</comment>
<evidence type="ECO:0000313" key="1">
    <source>
        <dbReference type="EMBL" id="NLE30801.1"/>
    </source>
</evidence>
<accession>A0A847ESS1</accession>
<gene>
    <name evidence="1" type="ORF">GX618_00810</name>
</gene>
<protein>
    <submittedName>
        <fullName evidence="1">Uncharacterized protein</fullName>
    </submittedName>
</protein>
<evidence type="ECO:0000313" key="2">
    <source>
        <dbReference type="Proteomes" id="UP000554004"/>
    </source>
</evidence>
<reference evidence="1 2" key="1">
    <citation type="journal article" date="2020" name="Biotechnol. Biofuels">
        <title>New insights from the biogas microbiome by comprehensive genome-resolved metagenomics of nearly 1600 species originating from multiple anaerobic digesters.</title>
        <authorList>
            <person name="Campanaro S."/>
            <person name="Treu L."/>
            <person name="Rodriguez-R L.M."/>
            <person name="Kovalovszki A."/>
            <person name="Ziels R.M."/>
            <person name="Maus I."/>
            <person name="Zhu X."/>
            <person name="Kougias P.G."/>
            <person name="Basile A."/>
            <person name="Luo G."/>
            <person name="Schluter A."/>
            <person name="Konstantinidis K.T."/>
            <person name="Angelidaki I."/>
        </authorList>
    </citation>
    <scope>NUCLEOTIDE SEQUENCE [LARGE SCALE GENOMIC DNA]</scope>
    <source>
        <strain evidence="1">AS06rmzACSIP_421</strain>
    </source>
</reference>
<dbReference type="EMBL" id="JAAZAL010000027">
    <property type="protein sequence ID" value="NLE30801.1"/>
    <property type="molecule type" value="Genomic_DNA"/>
</dbReference>